<keyword evidence="3" id="KW-1185">Reference proteome</keyword>
<accession>A0A6V8SIK5</accession>
<name>A0A6V8SIK5_9CLOT</name>
<evidence type="ECO:0000256" key="1">
    <source>
        <dbReference type="SAM" id="Phobius"/>
    </source>
</evidence>
<dbReference type="Pfam" id="PF06898">
    <property type="entry name" value="YqfD"/>
    <property type="match status" value="1"/>
</dbReference>
<organism evidence="2 3">
    <name type="scientific">Clostridium fungisolvens</name>
    <dbReference type="NCBI Taxonomy" id="1604897"/>
    <lineage>
        <taxon>Bacteria</taxon>
        <taxon>Bacillati</taxon>
        <taxon>Bacillota</taxon>
        <taxon>Clostridia</taxon>
        <taxon>Eubacteriales</taxon>
        <taxon>Clostridiaceae</taxon>
        <taxon>Clostridium</taxon>
    </lineage>
</organism>
<evidence type="ECO:0000313" key="3">
    <source>
        <dbReference type="Proteomes" id="UP000580568"/>
    </source>
</evidence>
<dbReference type="InterPro" id="IPR010690">
    <property type="entry name" value="YqfD"/>
</dbReference>
<sequence>MDFKKYSKGIVKLEVKVLYPEKFINLLWKNGILAKNIQKIDISTITIEVELNDYNAVLECAKKVKARVKVIGRKGITFLLLRMKKRGTLMAGAVLFLAILFYLSTYIWSVQVDTGKYLSPYEIRQQLARLGIKPGVRKSLVDFRDLEKKLEDGNGEIMWVRARIEGSTLKIKVEEKINPPEIVKNVNENDVVAKMDGEVVRVYTTSGTAAVNQGELVKKGQVLIKGIQGKEGAEYKVNADGKVLANTFYEKIIELQVSGNVEERTGNKQEDLYIELFGKKIYLKKPTKEFSDYDKIENKGKILNKVVYYEKSSKPISEDKESMIEKASNTLYDAIMKDIDKQGKFVKKLVNTEDIGEGKIRLKVAVVIEQNIAMKP</sequence>
<keyword evidence="1" id="KW-0472">Membrane</keyword>
<gene>
    <name evidence="2" type="ORF">bsdtw1_03151</name>
</gene>
<dbReference type="PIRSF" id="PIRSF029895">
    <property type="entry name" value="SpoIV"/>
    <property type="match status" value="1"/>
</dbReference>
<dbReference type="AlphaFoldDB" id="A0A6V8SIK5"/>
<dbReference type="RefSeq" id="WP_183278431.1">
    <property type="nucleotide sequence ID" value="NZ_BLZR01000001.1"/>
</dbReference>
<keyword evidence="1" id="KW-1133">Transmembrane helix</keyword>
<comment type="caution">
    <text evidence="2">The sequence shown here is derived from an EMBL/GenBank/DDBJ whole genome shotgun (WGS) entry which is preliminary data.</text>
</comment>
<dbReference type="Proteomes" id="UP000580568">
    <property type="component" value="Unassembled WGS sequence"/>
</dbReference>
<reference evidence="2 3" key="1">
    <citation type="submission" date="2020-07" db="EMBL/GenBank/DDBJ databases">
        <title>A new beta-1,3-glucan-decomposing anaerobic bacterium isolated from anoxic soil subjected to biological soil disinfestation.</title>
        <authorList>
            <person name="Ueki A."/>
            <person name="Tonouchi A."/>
        </authorList>
    </citation>
    <scope>NUCLEOTIDE SEQUENCE [LARGE SCALE GENOMIC DNA]</scope>
    <source>
        <strain evidence="2 3">TW1</strain>
    </source>
</reference>
<evidence type="ECO:0000313" key="2">
    <source>
        <dbReference type="EMBL" id="GFP77037.1"/>
    </source>
</evidence>
<keyword evidence="1" id="KW-0812">Transmembrane</keyword>
<dbReference type="EMBL" id="BLZR01000001">
    <property type="protein sequence ID" value="GFP77037.1"/>
    <property type="molecule type" value="Genomic_DNA"/>
</dbReference>
<evidence type="ECO:0008006" key="4">
    <source>
        <dbReference type="Google" id="ProtNLM"/>
    </source>
</evidence>
<proteinExistence type="predicted"/>
<feature type="transmembrane region" description="Helical" evidence="1">
    <location>
        <begin position="89"/>
        <end position="108"/>
    </location>
</feature>
<protein>
    <recommendedName>
        <fullName evidence="4">Sporulation protein YqfD</fullName>
    </recommendedName>
</protein>
<dbReference type="NCBIfam" id="TIGR02876">
    <property type="entry name" value="spore_yqfD"/>
    <property type="match status" value="1"/>
</dbReference>